<name>A0AA39GP51_SARSR</name>
<protein>
    <recommendedName>
        <fullName evidence="3">F-box domain-containing protein</fullName>
    </recommendedName>
</protein>
<dbReference type="Proteomes" id="UP001175261">
    <property type="component" value="Unassembled WGS sequence"/>
</dbReference>
<proteinExistence type="predicted"/>
<keyword evidence="2" id="KW-1185">Reference proteome</keyword>
<evidence type="ECO:0000313" key="2">
    <source>
        <dbReference type="Proteomes" id="UP001175261"/>
    </source>
</evidence>
<organism evidence="1 2">
    <name type="scientific">Sarocladium strictum</name>
    <name type="common">Black bundle disease fungus</name>
    <name type="synonym">Acremonium strictum</name>
    <dbReference type="NCBI Taxonomy" id="5046"/>
    <lineage>
        <taxon>Eukaryota</taxon>
        <taxon>Fungi</taxon>
        <taxon>Dikarya</taxon>
        <taxon>Ascomycota</taxon>
        <taxon>Pezizomycotina</taxon>
        <taxon>Sordariomycetes</taxon>
        <taxon>Hypocreomycetidae</taxon>
        <taxon>Hypocreales</taxon>
        <taxon>Sarocladiaceae</taxon>
        <taxon>Sarocladium</taxon>
    </lineage>
</organism>
<gene>
    <name evidence="1" type="ORF">NLU13_0319</name>
</gene>
<accession>A0AA39GP51</accession>
<sequence length="241" mass="27036">MATLDDCPNEILDEIFSSIDSVRDMVALSQTTPRLREWWAESREKYAVPVMKKVIPENCWDLSLLCLKHCSTSNPSTQVQHEDAVSILAPLVSDRNKISPGDLTDEDLVAMHDIHMEAMTEPLALKNGNGQLHLAASILVPQSNGDLDGKLVVNYFAPLSYAIWIAKRLKPSYPEKPRCRYGFRADWFVELAYGVMLDLKPAGWWDGLSFHNKELEAKRSVARFIGAQAPSIDPEGSYGYL</sequence>
<dbReference type="EMBL" id="JAPDFR010000001">
    <property type="protein sequence ID" value="KAK0390816.1"/>
    <property type="molecule type" value="Genomic_DNA"/>
</dbReference>
<dbReference type="AlphaFoldDB" id="A0AA39GP51"/>
<comment type="caution">
    <text evidence="1">The sequence shown here is derived from an EMBL/GenBank/DDBJ whole genome shotgun (WGS) entry which is preliminary data.</text>
</comment>
<evidence type="ECO:0000313" key="1">
    <source>
        <dbReference type="EMBL" id="KAK0390816.1"/>
    </source>
</evidence>
<evidence type="ECO:0008006" key="3">
    <source>
        <dbReference type="Google" id="ProtNLM"/>
    </source>
</evidence>
<reference evidence="1" key="1">
    <citation type="submission" date="2022-10" db="EMBL/GenBank/DDBJ databases">
        <title>Determination and structural analysis of whole genome sequence of Sarocladium strictum F4-1.</title>
        <authorList>
            <person name="Hu L."/>
            <person name="Jiang Y."/>
        </authorList>
    </citation>
    <scope>NUCLEOTIDE SEQUENCE</scope>
    <source>
        <strain evidence="1">F4-1</strain>
    </source>
</reference>